<protein>
    <recommendedName>
        <fullName evidence="8">PH domain-containing protein</fullName>
    </recommendedName>
</protein>
<feature type="region of interest" description="Disordered" evidence="3">
    <location>
        <begin position="1374"/>
        <end position="1398"/>
    </location>
</feature>
<sequence>MAQEDQSEASQTSLQSASTFTSGKHGTRNDNSDYNKHYHGAEAWWSVGEYLQPGITHQSVGLSLHAKQDEDTWDLSDSIADLYQTVNEREERASLKDIDQLREAKADFDREWIEKDSNNGFIRVFNSDSENSRLAIQNEYLQKIGYRDLKKIQEMGSDDCLPWLVKFYAGKPISDGTYSRNQLTSHAYVRKGKLLYQWVRRLCVISGTRLLIYRDKNKNSKPTVVQLAKGSVEEVNVKGHERCLKLTSTLQGDRSVYLSFDSDNEYSKWLRKTKKATAKLPSKADLSNCHLEFLPETVFINEDLQLLNLRHNALKERPIEEDIYTIGWLDDLPRFYNLRSLNLADNDLHSFPGAICKIKTLTELNIASNKISEIPVQISELTNLQMLHVHNNHLTLLPYDMCEMKSLQIIVLAFNNFTSVPDVLLHSHNSSLQMDSIIMAGNKLEKLPYETLSKMQHVKKIDFRMNNLSLTPSEMAKFHCLENVTHLDVRDNRIMDLDVRSLKALEYLNCERNKMRSLQVNGMSLKNLLASCNELETFSVNPKPEWIVQLDISKNKLKSLPGWVSECFFMVKLDIGHNCIEELPERLFSDAQKLTILKANHNHLTALPTEVNHCILEELHLQHNQLSVLPGHSHATGFKELYLSGNKLQDSVMPFLCSFSRLKALHLARNKITEIKSRDIAKLEQLIELNVSGNDLRTLPASLGKHSKLQVLRANSNHLKELPDFKRAPCLKTLEVGSNRLSDVSVTNLLASQVHLLDISGNPNIMVNTSELKGIRLSVSILNKSSFNNEDEGLFGMFDGGRNDEVTKALHDSFADTFLSELNNSTSQEDPLKYAMLSAHSKLKSTGQKIGAAAAVCHIMKGRENFVLSIANVGDTEVVLSRRGEAVPLSQLFLIQSDREECQRICKSDGIITEDGRVSGVTYQTRLLGSSYLYPHVIPDPHTTSVNLHPEDQLIVIANHGLWKFMSYQDVIDEIINIPDPVIAAKHLQDLAQGFGSKESIGVLVIRLLLSDVERENMRRILQRQFNDEQRLLEVDIVYIEILKQRDFARDEEKRKRKEELGTEEENVPMDIVKLKKSAQKRMQAYNVFHEEAGDYVKLVAPGRVESGDSSNWEIALQKRLAEEVKNKELIHMLAGEGGGGEDMMDLAFEMGYSGVDSNWATGKGQEKPSKMSKEMKKVLRKRAKDQEKQNKAIGSSTFKPQFGHENVDIISPTNYKPEAILIGPSVSTESVEFIKEYKMPISVDRDAVLFHQMQLARAKSKSTDSLDSAQSLPMEPSYKDLPIVNKSSSHSIEVLIHESQGQNGHHGDSLGGSHQLPIGFNQAEDQVDKDYIAAKKSNSRLDVEDPILQKLERTLAVSFQDVDDDEPVIHTAEYFSSDDQTDDSDEDADVNEERDNEDVVCISSNVDSNTYSHENRENVEFKLIEDTEKMLEEVERQSVLQTQSHINDVEPVDLGKHSVEDTSVVSAYKKSPNLKEKRKAPSPPLQRPQVQPLVKLKEKRAPPPPKSLNKAPPRPPPPVRRSSPVRRSPPMRRSSPMRRSPPSVPPDIVQSTKCSPNTDSQIYDESMLNPKLIAERGLPESKHVNNKGDVLNIRAKFSDSERDLTSYSGSAFQSYKSSSSDTSNVTATLDRRKIGDESKSADINANSITSLENFYFSMGETDSKAKAKEIIEHKRKSLESLIHKSLSQQSVIETYL</sequence>
<feature type="region of interest" description="Disordered" evidence="3">
    <location>
        <begin position="1452"/>
        <end position="1566"/>
    </location>
</feature>
<dbReference type="InterPro" id="IPR003591">
    <property type="entry name" value="Leu-rich_rpt_typical-subtyp"/>
</dbReference>
<dbReference type="PROSITE" id="PS51746">
    <property type="entry name" value="PPM_2"/>
    <property type="match status" value="1"/>
</dbReference>
<proteinExistence type="predicted"/>
<dbReference type="SMART" id="SM00332">
    <property type="entry name" value="PP2Cc"/>
    <property type="match status" value="1"/>
</dbReference>
<evidence type="ECO:0000256" key="3">
    <source>
        <dbReference type="SAM" id="MobiDB-lite"/>
    </source>
</evidence>
<dbReference type="SUPFAM" id="SSF50729">
    <property type="entry name" value="PH domain-like"/>
    <property type="match status" value="1"/>
</dbReference>
<dbReference type="GO" id="GO:0005737">
    <property type="term" value="C:cytoplasm"/>
    <property type="evidence" value="ECO:0007669"/>
    <property type="project" value="TreeGrafter"/>
</dbReference>
<feature type="compositionally biased region" description="Acidic residues" evidence="3">
    <location>
        <begin position="1380"/>
        <end position="1398"/>
    </location>
</feature>
<dbReference type="InterPro" id="IPR011993">
    <property type="entry name" value="PH-like_dom_sf"/>
</dbReference>
<evidence type="ECO:0008006" key="8">
    <source>
        <dbReference type="Google" id="ProtNLM"/>
    </source>
</evidence>
<dbReference type="PANTHER" id="PTHR48051">
    <property type="match status" value="1"/>
</dbReference>
<evidence type="ECO:0000259" key="5">
    <source>
        <dbReference type="PROSITE" id="PS51746"/>
    </source>
</evidence>
<dbReference type="Pfam" id="PF00169">
    <property type="entry name" value="PH"/>
    <property type="match status" value="1"/>
</dbReference>
<evidence type="ECO:0000259" key="4">
    <source>
        <dbReference type="PROSITE" id="PS50003"/>
    </source>
</evidence>
<feature type="region of interest" description="Disordered" evidence="3">
    <location>
        <begin position="1262"/>
        <end position="1281"/>
    </location>
</feature>
<dbReference type="Pfam" id="PF00481">
    <property type="entry name" value="PP2C"/>
    <property type="match status" value="1"/>
</dbReference>
<evidence type="ECO:0000256" key="1">
    <source>
        <dbReference type="ARBA" id="ARBA00022614"/>
    </source>
</evidence>
<evidence type="ECO:0000256" key="2">
    <source>
        <dbReference type="ARBA" id="ARBA00022737"/>
    </source>
</evidence>
<dbReference type="CDD" id="cd00143">
    <property type="entry name" value="PP2Cc"/>
    <property type="match status" value="1"/>
</dbReference>
<keyword evidence="2" id="KW-0677">Repeat</keyword>
<dbReference type="SMART" id="SM00233">
    <property type="entry name" value="PH"/>
    <property type="match status" value="1"/>
</dbReference>
<comment type="caution">
    <text evidence="6">The sequence shown here is derived from an EMBL/GenBank/DDBJ whole genome shotgun (WGS) entry which is preliminary data.</text>
</comment>
<feature type="region of interest" description="Disordered" evidence="3">
    <location>
        <begin position="1"/>
        <end position="34"/>
    </location>
</feature>
<reference evidence="6" key="1">
    <citation type="submission" date="2019-08" db="EMBL/GenBank/DDBJ databases">
        <title>The improved chromosome-level genome for the pearl oyster Pinctada fucata martensii using PacBio sequencing and Hi-C.</title>
        <authorList>
            <person name="Zheng Z."/>
        </authorList>
    </citation>
    <scope>NUCLEOTIDE SEQUENCE</scope>
    <source>
        <strain evidence="6">ZZ-2019</strain>
        <tissue evidence="6">Adductor muscle</tissue>
    </source>
</reference>
<feature type="compositionally biased region" description="Pro residues" evidence="3">
    <location>
        <begin position="1503"/>
        <end position="1520"/>
    </location>
</feature>
<dbReference type="Proteomes" id="UP001186944">
    <property type="component" value="Unassembled WGS sequence"/>
</dbReference>
<feature type="domain" description="PH" evidence="4">
    <location>
        <begin position="182"/>
        <end position="278"/>
    </location>
</feature>
<name>A0AA88XT07_PINIB</name>
<dbReference type="InterPro" id="IPR032675">
    <property type="entry name" value="LRR_dom_sf"/>
</dbReference>
<dbReference type="InterPro" id="IPR001932">
    <property type="entry name" value="PPM-type_phosphatase-like_dom"/>
</dbReference>
<feature type="compositionally biased region" description="Polar residues" evidence="3">
    <location>
        <begin position="8"/>
        <end position="24"/>
    </location>
</feature>
<dbReference type="SUPFAM" id="SSF81606">
    <property type="entry name" value="PP2C-like"/>
    <property type="match status" value="1"/>
</dbReference>
<gene>
    <name evidence="6" type="ORF">FSP39_025370</name>
</gene>
<keyword evidence="7" id="KW-1185">Reference proteome</keyword>
<dbReference type="PROSITE" id="PS50003">
    <property type="entry name" value="PH_DOMAIN"/>
    <property type="match status" value="1"/>
</dbReference>
<feature type="compositionally biased region" description="Low complexity" evidence="3">
    <location>
        <begin position="1521"/>
        <end position="1542"/>
    </location>
</feature>
<accession>A0AA88XT07</accession>
<dbReference type="Gene3D" id="3.80.10.10">
    <property type="entry name" value="Ribonuclease Inhibitor"/>
    <property type="match status" value="3"/>
</dbReference>
<dbReference type="Gene3D" id="3.60.40.10">
    <property type="entry name" value="PPM-type phosphatase domain"/>
    <property type="match status" value="1"/>
</dbReference>
<dbReference type="Gene3D" id="2.30.29.30">
    <property type="entry name" value="Pleckstrin-homology domain (PH domain)/Phosphotyrosine-binding domain (PTB)"/>
    <property type="match status" value="1"/>
</dbReference>
<dbReference type="InterPro" id="IPR001611">
    <property type="entry name" value="Leu-rich_rpt"/>
</dbReference>
<dbReference type="PANTHER" id="PTHR48051:SF46">
    <property type="entry name" value="LEUCINE RICH REPEAT-CONTAINING DOMAIN PROTEIN"/>
    <property type="match status" value="1"/>
</dbReference>
<dbReference type="InterPro" id="IPR001849">
    <property type="entry name" value="PH_domain"/>
</dbReference>
<keyword evidence="1" id="KW-0433">Leucine-rich repeat</keyword>
<feature type="domain" description="PPM-type phosphatase" evidence="5">
    <location>
        <begin position="776"/>
        <end position="1008"/>
    </location>
</feature>
<evidence type="ECO:0000313" key="7">
    <source>
        <dbReference type="Proteomes" id="UP001186944"/>
    </source>
</evidence>
<dbReference type="SMART" id="SM00369">
    <property type="entry name" value="LRR_TYP"/>
    <property type="match status" value="9"/>
</dbReference>
<dbReference type="Pfam" id="PF13855">
    <property type="entry name" value="LRR_8"/>
    <property type="match status" value="1"/>
</dbReference>
<dbReference type="PROSITE" id="PS51450">
    <property type="entry name" value="LRR"/>
    <property type="match status" value="2"/>
</dbReference>
<dbReference type="InterPro" id="IPR050216">
    <property type="entry name" value="LRR_domain-containing"/>
</dbReference>
<feature type="compositionally biased region" description="Polar residues" evidence="3">
    <location>
        <begin position="1550"/>
        <end position="1564"/>
    </location>
</feature>
<dbReference type="EMBL" id="VSWD01000012">
    <property type="protein sequence ID" value="KAK3086917.1"/>
    <property type="molecule type" value="Genomic_DNA"/>
</dbReference>
<evidence type="ECO:0000313" key="6">
    <source>
        <dbReference type="EMBL" id="KAK3086917.1"/>
    </source>
</evidence>
<dbReference type="SUPFAM" id="SSF52058">
    <property type="entry name" value="L domain-like"/>
    <property type="match status" value="2"/>
</dbReference>
<organism evidence="6 7">
    <name type="scientific">Pinctada imbricata</name>
    <name type="common">Atlantic pearl-oyster</name>
    <name type="synonym">Pinctada martensii</name>
    <dbReference type="NCBI Taxonomy" id="66713"/>
    <lineage>
        <taxon>Eukaryota</taxon>
        <taxon>Metazoa</taxon>
        <taxon>Spiralia</taxon>
        <taxon>Lophotrochozoa</taxon>
        <taxon>Mollusca</taxon>
        <taxon>Bivalvia</taxon>
        <taxon>Autobranchia</taxon>
        <taxon>Pteriomorphia</taxon>
        <taxon>Pterioida</taxon>
        <taxon>Pterioidea</taxon>
        <taxon>Pteriidae</taxon>
        <taxon>Pinctada</taxon>
    </lineage>
</organism>
<dbReference type="InterPro" id="IPR036457">
    <property type="entry name" value="PPM-type-like_dom_sf"/>
</dbReference>
<dbReference type="SMART" id="SM00364">
    <property type="entry name" value="LRR_BAC"/>
    <property type="match status" value="10"/>
</dbReference>